<protein>
    <submittedName>
        <fullName evidence="2">Ribosomal RNA large subunit methyltransferase L</fullName>
    </submittedName>
</protein>
<evidence type="ECO:0000313" key="1">
    <source>
        <dbReference type="EMBL" id="JAG27633.1"/>
    </source>
</evidence>
<dbReference type="EMBL" id="GDHC01003677">
    <property type="protein sequence ID" value="JAQ14952.1"/>
    <property type="molecule type" value="Transcribed_RNA"/>
</dbReference>
<dbReference type="EMBL" id="GDHC01021463">
    <property type="protein sequence ID" value="JAP97165.1"/>
    <property type="molecule type" value="Transcribed_RNA"/>
</dbReference>
<evidence type="ECO:0000313" key="4">
    <source>
        <dbReference type="EMBL" id="JAQ14952.1"/>
    </source>
</evidence>
<dbReference type="GO" id="GO:0008168">
    <property type="term" value="F:methyltransferase activity"/>
    <property type="evidence" value="ECO:0007669"/>
    <property type="project" value="UniProtKB-KW"/>
</dbReference>
<reference evidence="2" key="2">
    <citation type="submission" date="2014-07" db="EMBL/GenBank/DDBJ databases">
        <authorList>
            <person name="Hull J."/>
        </authorList>
    </citation>
    <scope>NUCLEOTIDE SEQUENCE</scope>
</reference>
<dbReference type="EMBL" id="GBHO01015970">
    <property type="protein sequence ID" value="JAG27634.1"/>
    <property type="molecule type" value="Transcribed_RNA"/>
</dbReference>
<organism evidence="2">
    <name type="scientific">Lygus hesperus</name>
    <name type="common">Western plant bug</name>
    <dbReference type="NCBI Taxonomy" id="30085"/>
    <lineage>
        <taxon>Eukaryota</taxon>
        <taxon>Metazoa</taxon>
        <taxon>Ecdysozoa</taxon>
        <taxon>Arthropoda</taxon>
        <taxon>Hexapoda</taxon>
        <taxon>Insecta</taxon>
        <taxon>Pterygota</taxon>
        <taxon>Neoptera</taxon>
        <taxon>Paraneoptera</taxon>
        <taxon>Hemiptera</taxon>
        <taxon>Heteroptera</taxon>
        <taxon>Panheteroptera</taxon>
        <taxon>Cimicomorpha</taxon>
        <taxon>Miridae</taxon>
        <taxon>Mirini</taxon>
        <taxon>Lygus</taxon>
    </lineage>
</organism>
<keyword evidence="2" id="KW-0489">Methyltransferase</keyword>
<dbReference type="GO" id="GO:0032259">
    <property type="term" value="P:methylation"/>
    <property type="evidence" value="ECO:0007669"/>
    <property type="project" value="UniProtKB-KW"/>
</dbReference>
<gene>
    <name evidence="2" type="primary">rlmL_10</name>
    <name evidence="1" type="synonym">rlmL_11</name>
    <name evidence="1" type="ORF">CM83_30641</name>
    <name evidence="2" type="ORF">CM83_30649</name>
    <name evidence="4" type="ORF">g.41368</name>
    <name evidence="5" type="ORF">g.41375</name>
    <name evidence="3" type="ORF">g.41382</name>
</gene>
<name>A0A0A9Y646_LYGHE</name>
<accession>A0A0A9Y646</accession>
<reference evidence="2" key="1">
    <citation type="journal article" date="2014" name="PLoS ONE">
        <title>Transcriptome-Based Identification of ABC Transporters in the Western Tarnished Plant Bug Lygus hesperus.</title>
        <authorList>
            <person name="Hull J.J."/>
            <person name="Chaney K."/>
            <person name="Geib S.M."/>
            <person name="Fabrick J.A."/>
            <person name="Brent C.S."/>
            <person name="Walsh D."/>
            <person name="Lavine L.C."/>
        </authorList>
    </citation>
    <scope>NUCLEOTIDE SEQUENCE</scope>
</reference>
<evidence type="ECO:0000313" key="5">
    <source>
        <dbReference type="EMBL" id="JAQ16658.1"/>
    </source>
</evidence>
<reference evidence="3" key="3">
    <citation type="journal article" date="2016" name="Gigascience">
        <title>De novo construction of an expanded transcriptome assembly for the western tarnished plant bug, Lygus hesperus.</title>
        <authorList>
            <person name="Tassone E.E."/>
            <person name="Geib S.M."/>
            <person name="Hall B."/>
            <person name="Fabrick J.A."/>
            <person name="Brent C.S."/>
            <person name="Hull J.J."/>
        </authorList>
    </citation>
    <scope>NUCLEOTIDE SEQUENCE</scope>
</reference>
<proteinExistence type="predicted"/>
<dbReference type="AlphaFoldDB" id="A0A0A9Y646"/>
<keyword evidence="2" id="KW-0808">Transferase</keyword>
<dbReference type="EMBL" id="GBHO01015971">
    <property type="protein sequence ID" value="JAG27633.1"/>
    <property type="molecule type" value="Transcribed_RNA"/>
</dbReference>
<evidence type="ECO:0000313" key="3">
    <source>
        <dbReference type="EMBL" id="JAP97165.1"/>
    </source>
</evidence>
<sequence>MSLQNIPVQLLHEIFQNPETYMQPSYSTSLLVSPKLSCPAKPCKEHADDVDAAAHNADGCDICKVNQFSFPHIDPHLYTALYDDDKMSEITKCTATIGQKASQGLCASVFTAHTLTREQYRYTSISSAIDDDDEDDDESPVVQSMFVAKTSPFVDKTMLCTDYATVAIQGDQQAAFTLVTSSPVPGIHTLTQNDCVDSSVHRWCSSTELRVPLTHSTSSHLGGVSPALQSNQPVVVRLAPFWVYPYEILPKFERHSDTVVMADDVCCHNLYLCEVSFDLCAVYSKLCSTTPSSTTAAQSSLSKGVTSPDNFAPLWSDPLTPSSGVTLQLPCRHPDVHINALLQRSNASVTLHVTLEQPLLQHHPDAPTLSTIYWKLRKALITASGDPYLVMARGTLSPEAQHLLQSYCRRRVGGKTSCVSDDCSDTRLDGALESTLHTAAVLQDPQAVLQNVVAEYCGDHDDILQC</sequence>
<dbReference type="EMBL" id="GDHC01001971">
    <property type="protein sequence ID" value="JAQ16658.1"/>
    <property type="molecule type" value="Transcribed_RNA"/>
</dbReference>
<evidence type="ECO:0000313" key="2">
    <source>
        <dbReference type="EMBL" id="JAG27634.1"/>
    </source>
</evidence>